<evidence type="ECO:0000313" key="3">
    <source>
        <dbReference type="Proteomes" id="UP000053424"/>
    </source>
</evidence>
<feature type="region of interest" description="Disordered" evidence="1">
    <location>
        <begin position="334"/>
        <end position="360"/>
    </location>
</feature>
<dbReference type="EMBL" id="KN831772">
    <property type="protein sequence ID" value="KIM45155.1"/>
    <property type="molecule type" value="Genomic_DNA"/>
</dbReference>
<dbReference type="GO" id="GO:0038203">
    <property type="term" value="P:TORC2 signaling"/>
    <property type="evidence" value="ECO:0007669"/>
    <property type="project" value="TreeGrafter"/>
</dbReference>
<evidence type="ECO:0008006" key="4">
    <source>
        <dbReference type="Google" id="ProtNLM"/>
    </source>
</evidence>
<evidence type="ECO:0000256" key="1">
    <source>
        <dbReference type="SAM" id="MobiDB-lite"/>
    </source>
</evidence>
<dbReference type="PANTHER" id="PTHR32428">
    <property type="entry name" value="TARGET OF RAPAMYCIN COMPLEX 2 SUBUNIT BIT61-RELATED"/>
    <property type="match status" value="1"/>
</dbReference>
<feature type="compositionally biased region" description="Polar residues" evidence="1">
    <location>
        <begin position="41"/>
        <end position="75"/>
    </location>
</feature>
<name>A0A0C3C8L3_HEBCY</name>
<dbReference type="PANTHER" id="PTHR32428:SF2">
    <property type="entry name" value="TARGET OF RAPAMYCIN COMPLEX 2 SUBUNIT BIT61-RELATED"/>
    <property type="match status" value="1"/>
</dbReference>
<feature type="compositionally biased region" description="Polar residues" evidence="1">
    <location>
        <begin position="468"/>
        <end position="481"/>
    </location>
</feature>
<protein>
    <recommendedName>
        <fullName evidence="4">HbrB-like protein</fullName>
    </recommendedName>
</protein>
<reference evidence="3" key="2">
    <citation type="submission" date="2015-01" db="EMBL/GenBank/DDBJ databases">
        <title>Evolutionary Origins and Diversification of the Mycorrhizal Mutualists.</title>
        <authorList>
            <consortium name="DOE Joint Genome Institute"/>
            <consortium name="Mycorrhizal Genomics Consortium"/>
            <person name="Kohler A."/>
            <person name="Kuo A."/>
            <person name="Nagy L.G."/>
            <person name="Floudas D."/>
            <person name="Copeland A."/>
            <person name="Barry K.W."/>
            <person name="Cichocki N."/>
            <person name="Veneault-Fourrey C."/>
            <person name="LaButti K."/>
            <person name="Lindquist E.A."/>
            <person name="Lipzen A."/>
            <person name="Lundell T."/>
            <person name="Morin E."/>
            <person name="Murat C."/>
            <person name="Riley R."/>
            <person name="Ohm R."/>
            <person name="Sun H."/>
            <person name="Tunlid A."/>
            <person name="Henrissat B."/>
            <person name="Grigoriev I.V."/>
            <person name="Hibbett D.S."/>
            <person name="Martin F."/>
        </authorList>
    </citation>
    <scope>NUCLEOTIDE SEQUENCE [LARGE SCALE GENOMIC DNA]</scope>
    <source>
        <strain evidence="3">h7</strain>
    </source>
</reference>
<organism evidence="2 3">
    <name type="scientific">Hebeloma cylindrosporum</name>
    <dbReference type="NCBI Taxonomy" id="76867"/>
    <lineage>
        <taxon>Eukaryota</taxon>
        <taxon>Fungi</taxon>
        <taxon>Dikarya</taxon>
        <taxon>Basidiomycota</taxon>
        <taxon>Agaricomycotina</taxon>
        <taxon>Agaricomycetes</taxon>
        <taxon>Agaricomycetidae</taxon>
        <taxon>Agaricales</taxon>
        <taxon>Agaricineae</taxon>
        <taxon>Hymenogastraceae</taxon>
        <taxon>Hebeloma</taxon>
    </lineage>
</organism>
<feature type="compositionally biased region" description="Polar residues" evidence="1">
    <location>
        <begin position="128"/>
        <end position="160"/>
    </location>
</feature>
<dbReference type="Proteomes" id="UP000053424">
    <property type="component" value="Unassembled WGS sequence"/>
</dbReference>
<feature type="region of interest" description="Disordered" evidence="1">
    <location>
        <begin position="1"/>
        <end position="84"/>
    </location>
</feature>
<dbReference type="GO" id="GO:0031932">
    <property type="term" value="C:TORC2 complex"/>
    <property type="evidence" value="ECO:0007669"/>
    <property type="project" value="TreeGrafter"/>
</dbReference>
<keyword evidence="3" id="KW-1185">Reference proteome</keyword>
<dbReference type="HOGENOM" id="CLU_016137_1_0_1"/>
<gene>
    <name evidence="2" type="ORF">M413DRAFT_441838</name>
</gene>
<accession>A0A0C3C8L3</accession>
<feature type="compositionally biased region" description="Acidic residues" evidence="1">
    <location>
        <begin position="579"/>
        <end position="589"/>
    </location>
</feature>
<evidence type="ECO:0000313" key="2">
    <source>
        <dbReference type="EMBL" id="KIM45155.1"/>
    </source>
</evidence>
<feature type="region of interest" description="Disordered" evidence="1">
    <location>
        <begin position="123"/>
        <end position="167"/>
    </location>
</feature>
<dbReference type="Pfam" id="PF08539">
    <property type="entry name" value="HbrB"/>
    <property type="match status" value="1"/>
</dbReference>
<feature type="compositionally biased region" description="Basic and acidic residues" evidence="1">
    <location>
        <begin position="12"/>
        <end position="23"/>
    </location>
</feature>
<dbReference type="OrthoDB" id="2290221at2759"/>
<dbReference type="STRING" id="686832.A0A0C3C8L3"/>
<dbReference type="AlphaFoldDB" id="A0A0C3C8L3"/>
<dbReference type="InterPro" id="IPR013745">
    <property type="entry name" value="Bit61/PRR5"/>
</dbReference>
<reference evidence="2 3" key="1">
    <citation type="submission" date="2014-04" db="EMBL/GenBank/DDBJ databases">
        <authorList>
            <consortium name="DOE Joint Genome Institute"/>
            <person name="Kuo A."/>
            <person name="Gay G."/>
            <person name="Dore J."/>
            <person name="Kohler A."/>
            <person name="Nagy L.G."/>
            <person name="Floudas D."/>
            <person name="Copeland A."/>
            <person name="Barry K.W."/>
            <person name="Cichocki N."/>
            <person name="Veneault-Fourrey C."/>
            <person name="LaButti K."/>
            <person name="Lindquist E.A."/>
            <person name="Lipzen A."/>
            <person name="Lundell T."/>
            <person name="Morin E."/>
            <person name="Murat C."/>
            <person name="Sun H."/>
            <person name="Tunlid A."/>
            <person name="Henrissat B."/>
            <person name="Grigoriev I.V."/>
            <person name="Hibbett D.S."/>
            <person name="Martin F."/>
            <person name="Nordberg H.P."/>
            <person name="Cantor M.N."/>
            <person name="Hua S.X."/>
        </authorList>
    </citation>
    <scope>NUCLEOTIDE SEQUENCE [LARGE SCALE GENOMIC DNA]</scope>
    <source>
        <strain evidence="3">h7</strain>
    </source>
</reference>
<feature type="region of interest" description="Disordered" evidence="1">
    <location>
        <begin position="555"/>
        <end position="589"/>
    </location>
</feature>
<feature type="region of interest" description="Disordered" evidence="1">
    <location>
        <begin position="463"/>
        <end position="510"/>
    </location>
</feature>
<sequence length="614" mass="67117">MWSSSHLHGPRRSHDQSHNDIKRSRSSSPDDGTEPRRRTSSDATPRQTPATTRFLNTVTDQDSNKSILPSTSALSSERPEGFSSSKRLGFFADKLTSSLSGTGKDSSSLKSSLHPSLLLHPHSHSRAESNATLNTNPQSTIMASSSNLGGANKSHTSPSKASHGRTYDSKLVSREMHRLGNLGHLPSALAPQLSAAPSVTSLTLPPPGGMSQINVSSTSTTDPWGTLHVHVLPLFNGEPLRIPIEDLNVLVKRHIQLVVSSSPSKALATLENDASELIASGMVTLNAKLSGIDDEKLVPRVVEVWGFFWDQVLTYLEGVLLPLQTDPLLSSLYRTPKSHRATPPTRQNGPHKGSLASAMNPASTHHIDVRSVALKSFRDRVILPPSQRLYSRLSATNRQDSLQETNSHQMPRLQQMLLVLSSESRHLPVTFSLTTPAPQPTAGESAIRDLLRLVRNPRPKADIRNQKFKNSPGFQTRTPTFLSGGLPRDRRGRVALKGKNPPELTGLRGLGLGTEDEIFGEETPRMGPGSYAIHMERVEREREFLEALRSPEIEPTGTRVSLGGWGLGAGNVENSKASEEEEEEDEPLDWDQAQAVVERMVGMNGHPDVRRRVT</sequence>
<proteinExistence type="predicted"/>